<evidence type="ECO:0000313" key="8">
    <source>
        <dbReference type="EMBL" id="KAI5412267.1"/>
    </source>
</evidence>
<keyword evidence="9" id="KW-1185">Reference proteome</keyword>
<evidence type="ECO:0000256" key="3">
    <source>
        <dbReference type="ARBA" id="ARBA00022771"/>
    </source>
</evidence>
<dbReference type="GO" id="GO:0005634">
    <property type="term" value="C:nucleus"/>
    <property type="evidence" value="ECO:0007669"/>
    <property type="project" value="UniProtKB-SubCell"/>
</dbReference>
<evidence type="ECO:0000256" key="6">
    <source>
        <dbReference type="ARBA" id="ARBA00023242"/>
    </source>
</evidence>
<evidence type="ECO:0000256" key="1">
    <source>
        <dbReference type="ARBA" id="ARBA00004123"/>
    </source>
</evidence>
<accession>A0A9D5AHN3</accession>
<dbReference type="AlphaFoldDB" id="A0A9D5AHN3"/>
<evidence type="ECO:0000256" key="4">
    <source>
        <dbReference type="ARBA" id="ARBA00022833"/>
    </source>
</evidence>
<name>A0A9D5AHN3_PEA</name>
<keyword evidence="4" id="KW-0862">Zinc</keyword>
<keyword evidence="5" id="KW-0238">DNA-binding</keyword>
<dbReference type="Pfam" id="PF14372">
    <property type="entry name" value="hAT-like_RNase-H"/>
    <property type="match status" value="1"/>
</dbReference>
<dbReference type="InterPro" id="IPR052035">
    <property type="entry name" value="ZnF_BED_domain_contain"/>
</dbReference>
<dbReference type="PANTHER" id="PTHR46481:SF10">
    <property type="entry name" value="ZINC FINGER BED DOMAIN-CONTAINING PROTEIN 39"/>
    <property type="match status" value="1"/>
</dbReference>
<evidence type="ECO:0000313" key="9">
    <source>
        <dbReference type="Proteomes" id="UP001058974"/>
    </source>
</evidence>
<feature type="domain" description="hAT-like transposase RNase-H fold" evidence="7">
    <location>
        <begin position="156"/>
        <end position="211"/>
    </location>
</feature>
<evidence type="ECO:0000259" key="7">
    <source>
        <dbReference type="Pfam" id="PF14372"/>
    </source>
</evidence>
<dbReference type="EMBL" id="JAMSHJ010000005">
    <property type="protein sequence ID" value="KAI5412267.1"/>
    <property type="molecule type" value="Genomic_DNA"/>
</dbReference>
<evidence type="ECO:0000256" key="2">
    <source>
        <dbReference type="ARBA" id="ARBA00022723"/>
    </source>
</evidence>
<dbReference type="PANTHER" id="PTHR46481">
    <property type="entry name" value="ZINC FINGER BED DOMAIN-CONTAINING PROTEIN 4"/>
    <property type="match status" value="1"/>
</dbReference>
<dbReference type="InterPro" id="IPR012337">
    <property type="entry name" value="RNaseH-like_sf"/>
</dbReference>
<dbReference type="GO" id="GO:0003677">
    <property type="term" value="F:DNA binding"/>
    <property type="evidence" value="ECO:0007669"/>
    <property type="project" value="UniProtKB-KW"/>
</dbReference>
<dbReference type="Proteomes" id="UP001058974">
    <property type="component" value="Chromosome 5"/>
</dbReference>
<comment type="caution">
    <text evidence="8">The sequence shown here is derived from an EMBL/GenBank/DDBJ whole genome shotgun (WGS) entry which is preliminary data.</text>
</comment>
<protein>
    <recommendedName>
        <fullName evidence="7">hAT-like transposase RNase-H fold domain-containing protein</fullName>
    </recommendedName>
</protein>
<keyword evidence="3" id="KW-0863">Zinc-finger</keyword>
<dbReference type="Gramene" id="Psat05G0706900-T1">
    <property type="protein sequence ID" value="KAI5412267.1"/>
    <property type="gene ID" value="KIW84_057069"/>
</dbReference>
<comment type="subcellular location">
    <subcellularLocation>
        <location evidence="1">Nucleus</location>
    </subcellularLocation>
</comment>
<keyword evidence="6" id="KW-0539">Nucleus</keyword>
<dbReference type="InterPro" id="IPR025525">
    <property type="entry name" value="hAT-like_transposase_RNase-H"/>
</dbReference>
<proteinExistence type="predicted"/>
<evidence type="ECO:0000256" key="5">
    <source>
        <dbReference type="ARBA" id="ARBA00023125"/>
    </source>
</evidence>
<dbReference type="GO" id="GO:0008270">
    <property type="term" value="F:zinc ion binding"/>
    <property type="evidence" value="ECO:0007669"/>
    <property type="project" value="UniProtKB-KW"/>
</dbReference>
<reference evidence="8 9" key="1">
    <citation type="journal article" date="2022" name="Nat. Genet.">
        <title>Improved pea reference genome and pan-genome highlight genomic features and evolutionary characteristics.</title>
        <authorList>
            <person name="Yang T."/>
            <person name="Liu R."/>
            <person name="Luo Y."/>
            <person name="Hu S."/>
            <person name="Wang D."/>
            <person name="Wang C."/>
            <person name="Pandey M.K."/>
            <person name="Ge S."/>
            <person name="Xu Q."/>
            <person name="Li N."/>
            <person name="Li G."/>
            <person name="Huang Y."/>
            <person name="Saxena R.K."/>
            <person name="Ji Y."/>
            <person name="Li M."/>
            <person name="Yan X."/>
            <person name="He Y."/>
            <person name="Liu Y."/>
            <person name="Wang X."/>
            <person name="Xiang C."/>
            <person name="Varshney R.K."/>
            <person name="Ding H."/>
            <person name="Gao S."/>
            <person name="Zong X."/>
        </authorList>
    </citation>
    <scope>NUCLEOTIDE SEQUENCE [LARGE SCALE GENOMIC DNA]</scope>
    <source>
        <strain evidence="8 9">cv. Zhongwan 6</strain>
    </source>
</reference>
<dbReference type="SUPFAM" id="SSF53098">
    <property type="entry name" value="Ribonuclease H-like"/>
    <property type="match status" value="1"/>
</dbReference>
<gene>
    <name evidence="8" type="ORF">KIW84_057069</name>
</gene>
<keyword evidence="2" id="KW-0479">Metal-binding</keyword>
<sequence length="223" mass="25694">MWTTCTSEGYICLTAHYVDSNWNLKSKILNFCHMPPPHTGSEMSKKILEFLSDWGIEKIFSLTLDNSSANDVMKAHLKRQLFLQNWLLSEGEFFHVRCSVHVLNLIVQEGLKVLGDALEKIRESVKYVKGSEGRMTKKRNALNSLAVLKHRLCVLMASIKDEDTLIRDMAERMMIKFKKYWSDYSVVLALGAILDPRIKLTSLEYMYEKVDPLTSTIKTNEIK</sequence>
<organism evidence="8 9">
    <name type="scientific">Pisum sativum</name>
    <name type="common">Garden pea</name>
    <name type="synonym">Lathyrus oleraceus</name>
    <dbReference type="NCBI Taxonomy" id="3888"/>
    <lineage>
        <taxon>Eukaryota</taxon>
        <taxon>Viridiplantae</taxon>
        <taxon>Streptophyta</taxon>
        <taxon>Embryophyta</taxon>
        <taxon>Tracheophyta</taxon>
        <taxon>Spermatophyta</taxon>
        <taxon>Magnoliopsida</taxon>
        <taxon>eudicotyledons</taxon>
        <taxon>Gunneridae</taxon>
        <taxon>Pentapetalae</taxon>
        <taxon>rosids</taxon>
        <taxon>fabids</taxon>
        <taxon>Fabales</taxon>
        <taxon>Fabaceae</taxon>
        <taxon>Papilionoideae</taxon>
        <taxon>50 kb inversion clade</taxon>
        <taxon>NPAAA clade</taxon>
        <taxon>Hologalegina</taxon>
        <taxon>IRL clade</taxon>
        <taxon>Fabeae</taxon>
        <taxon>Lathyrus</taxon>
    </lineage>
</organism>